<proteinExistence type="predicted"/>
<evidence type="ECO:0000256" key="7">
    <source>
        <dbReference type="SAM" id="Phobius"/>
    </source>
</evidence>
<accession>A0ABU4VEP4</accession>
<evidence type="ECO:0000259" key="8">
    <source>
        <dbReference type="PROSITE" id="PS50850"/>
    </source>
</evidence>
<keyword evidence="5 7" id="KW-1133">Transmembrane helix</keyword>
<feature type="transmembrane region" description="Helical" evidence="7">
    <location>
        <begin position="335"/>
        <end position="355"/>
    </location>
</feature>
<dbReference type="EMBL" id="JAXAVX010000001">
    <property type="protein sequence ID" value="MDX8150266.1"/>
    <property type="molecule type" value="Genomic_DNA"/>
</dbReference>
<evidence type="ECO:0000313" key="10">
    <source>
        <dbReference type="Proteomes" id="UP001277761"/>
    </source>
</evidence>
<comment type="caution">
    <text evidence="9">The sequence shown here is derived from an EMBL/GenBank/DDBJ whole genome shotgun (WGS) entry which is preliminary data.</text>
</comment>
<organism evidence="9 10">
    <name type="scientific">Patulibacter brassicae</name>
    <dbReference type="NCBI Taxonomy" id="1705717"/>
    <lineage>
        <taxon>Bacteria</taxon>
        <taxon>Bacillati</taxon>
        <taxon>Actinomycetota</taxon>
        <taxon>Thermoleophilia</taxon>
        <taxon>Solirubrobacterales</taxon>
        <taxon>Patulibacteraceae</taxon>
        <taxon>Patulibacter</taxon>
    </lineage>
</organism>
<feature type="transmembrane region" description="Helical" evidence="7">
    <location>
        <begin position="304"/>
        <end position="328"/>
    </location>
</feature>
<feature type="transmembrane region" description="Helical" evidence="7">
    <location>
        <begin position="271"/>
        <end position="292"/>
    </location>
</feature>
<keyword evidence="6 7" id="KW-0472">Membrane</keyword>
<dbReference type="SUPFAM" id="SSF103473">
    <property type="entry name" value="MFS general substrate transporter"/>
    <property type="match status" value="1"/>
</dbReference>
<feature type="transmembrane region" description="Helical" evidence="7">
    <location>
        <begin position="233"/>
        <end position="250"/>
    </location>
</feature>
<comment type="subcellular location">
    <subcellularLocation>
        <location evidence="1">Cell membrane</location>
        <topology evidence="1">Multi-pass membrane protein</topology>
    </subcellularLocation>
</comment>
<feature type="transmembrane region" description="Helical" evidence="7">
    <location>
        <begin position="107"/>
        <end position="129"/>
    </location>
</feature>
<keyword evidence="4 7" id="KW-0812">Transmembrane</keyword>
<dbReference type="InterPro" id="IPR020846">
    <property type="entry name" value="MFS_dom"/>
</dbReference>
<dbReference type="CDD" id="cd17321">
    <property type="entry name" value="MFS_MMR_MDR_like"/>
    <property type="match status" value="1"/>
</dbReference>
<keyword evidence="10" id="KW-1185">Reference proteome</keyword>
<dbReference type="PROSITE" id="PS50850">
    <property type="entry name" value="MFS"/>
    <property type="match status" value="1"/>
</dbReference>
<dbReference type="PANTHER" id="PTHR42718">
    <property type="entry name" value="MAJOR FACILITATOR SUPERFAMILY MULTIDRUG TRANSPORTER MFSC"/>
    <property type="match status" value="1"/>
</dbReference>
<evidence type="ECO:0000256" key="6">
    <source>
        <dbReference type="ARBA" id="ARBA00023136"/>
    </source>
</evidence>
<dbReference type="Gene3D" id="1.20.1720.10">
    <property type="entry name" value="Multidrug resistance protein D"/>
    <property type="match status" value="1"/>
</dbReference>
<evidence type="ECO:0000256" key="5">
    <source>
        <dbReference type="ARBA" id="ARBA00022989"/>
    </source>
</evidence>
<feature type="transmembrane region" description="Helical" evidence="7">
    <location>
        <begin position="200"/>
        <end position="221"/>
    </location>
</feature>
<dbReference type="InterPro" id="IPR011701">
    <property type="entry name" value="MFS"/>
</dbReference>
<keyword evidence="2" id="KW-0813">Transport</keyword>
<dbReference type="InterPro" id="IPR036259">
    <property type="entry name" value="MFS_trans_sf"/>
</dbReference>
<feature type="transmembrane region" description="Helical" evidence="7">
    <location>
        <begin position="477"/>
        <end position="499"/>
    </location>
</feature>
<name>A0ABU4VEP4_9ACTN</name>
<feature type="transmembrane region" description="Helical" evidence="7">
    <location>
        <begin position="167"/>
        <end position="188"/>
    </location>
</feature>
<evidence type="ECO:0000256" key="2">
    <source>
        <dbReference type="ARBA" id="ARBA00022448"/>
    </source>
</evidence>
<feature type="domain" description="Major facilitator superfamily (MFS) profile" evidence="8">
    <location>
        <begin position="17"/>
        <end position="445"/>
    </location>
</feature>
<evidence type="ECO:0000256" key="1">
    <source>
        <dbReference type="ARBA" id="ARBA00004651"/>
    </source>
</evidence>
<dbReference type="Proteomes" id="UP001277761">
    <property type="component" value="Unassembled WGS sequence"/>
</dbReference>
<dbReference type="PANTHER" id="PTHR42718:SF47">
    <property type="entry name" value="METHYL VIOLOGEN RESISTANCE PROTEIN SMVA"/>
    <property type="match status" value="1"/>
</dbReference>
<protein>
    <submittedName>
        <fullName evidence="9">MFS transporter</fullName>
    </submittedName>
</protein>
<feature type="transmembrane region" description="Helical" evidence="7">
    <location>
        <begin position="83"/>
        <end position="101"/>
    </location>
</feature>
<gene>
    <name evidence="9" type="ORF">SK069_01545</name>
</gene>
<feature type="transmembrane region" description="Helical" evidence="7">
    <location>
        <begin position="141"/>
        <end position="161"/>
    </location>
</feature>
<reference evidence="9 10" key="1">
    <citation type="submission" date="2023-11" db="EMBL/GenBank/DDBJ databases">
        <authorList>
            <person name="Xu M."/>
            <person name="Jiang T."/>
        </authorList>
    </citation>
    <scope>NUCLEOTIDE SEQUENCE [LARGE SCALE GENOMIC DNA]</scope>
    <source>
        <strain evidence="9 10">SD</strain>
    </source>
</reference>
<evidence type="ECO:0000256" key="3">
    <source>
        <dbReference type="ARBA" id="ARBA00022475"/>
    </source>
</evidence>
<dbReference type="RefSeq" id="WP_319952417.1">
    <property type="nucleotide sequence ID" value="NZ_JAXAVX010000001.1"/>
</dbReference>
<evidence type="ECO:0000313" key="9">
    <source>
        <dbReference type="EMBL" id="MDX8150266.1"/>
    </source>
</evidence>
<keyword evidence="3" id="KW-1003">Cell membrane</keyword>
<dbReference type="Pfam" id="PF07690">
    <property type="entry name" value="MFS_1"/>
    <property type="match status" value="1"/>
</dbReference>
<dbReference type="Gene3D" id="1.20.1250.20">
    <property type="entry name" value="MFS general substrate transporter like domains"/>
    <property type="match status" value="1"/>
</dbReference>
<sequence>MTNSGDAAADRRRAWLGMATLALPTFVLGLDMTVLHLAVPEISRDLAPSSSELLWIVDVYGFLIAGFLITMGTLGDRIGRRRLLLVGGAAFAAASVLASLADSALLLILARAVLGIAGATLMPSTLALIRELFPDERDRTVAISVWAMAFFGGMALGPAIGGALLEAFAWGSVFLFAVPIMLGLLVVGPRWLPEARDRDAAARLDPVSVLLSLVAIIGFMYGVKRTAEHGADLVPVAAMLGGLLVGALFLRRQARLADPLLDLGLFRAPGLSAALGTQTLAVLALGGVQFFFGQHLQLVHGYDPLPAGLLTIPGAIAGIVGSLIAPALAARIRPAFVIAGGLALAAAGLCAFVAVEPGTPVAWPLLAYALISFGVGPMFTLCADLIVGSAPEERAGSAGALSETGNELGFALGIGLLGSAGAAIYRGAIDVPAGVPAEAARHAEDTLGGALSVAAGLPPELAAALTSDARAAFVDGMALSGAIGAVVAIGAAALIGTALRGRPAGSAGGGH</sequence>
<feature type="transmembrane region" description="Helical" evidence="7">
    <location>
        <begin position="408"/>
        <end position="428"/>
    </location>
</feature>
<feature type="transmembrane region" description="Helical" evidence="7">
    <location>
        <begin position="53"/>
        <end position="71"/>
    </location>
</feature>
<feature type="transmembrane region" description="Helical" evidence="7">
    <location>
        <begin position="361"/>
        <end position="387"/>
    </location>
</feature>
<evidence type="ECO:0000256" key="4">
    <source>
        <dbReference type="ARBA" id="ARBA00022692"/>
    </source>
</evidence>